<dbReference type="Gene3D" id="3.30.70.1770">
    <property type="match status" value="1"/>
</dbReference>
<keyword evidence="1" id="KW-1133">Transmembrane helix</keyword>
<gene>
    <name evidence="2" type="ORF">ABGV49_00260</name>
</gene>
<dbReference type="InterPro" id="IPR013387">
    <property type="entry name" value="T3SS_PrgH/EprH"/>
</dbReference>
<proteinExistence type="predicted"/>
<protein>
    <submittedName>
        <fullName evidence="2">PrgH/EprH family type III secretion apparatus protein</fullName>
    </submittedName>
</protein>
<sequence>MLVEDNHPFEPAAVVARLLNSPLRGCEFLLRPGRTLFLVGPGETLADPRQLPELPGDTLYVPLDQDGINFEVLVDEAATIRELGSNEVAEYPADFNQVLRIGGLELALRPQQLAWLPEILSHPKGAALSAAPAPNRRRGRWWPLLALTLAVVATGAVLLGAAYDIWIDTPQRQTEQLAALLGRDAQRFQILPGHDGQLYVVANNERDRNWAQQALLRGDFSRPPQVIGPRQENDRLARWLADKHPELAYFRLQLRDPRHPQLWISQQRAMLIAPDKLRLNAQLAEQLPYADQVELVAMDDAAAAGEAEAGLARLALPFRRDNHLDSVTFVISGTLEDGELQRARQFIDGYYRQWGSRYVQFAIELKDDWLKGKSFMNGNQGYVKMDAGHWYFPKPL</sequence>
<comment type="caution">
    <text evidence="2">The sequence shown here is derived from an EMBL/GenBank/DDBJ whole genome shotgun (WGS) entry which is preliminary data.</text>
</comment>
<dbReference type="InterPro" id="IPR019029">
    <property type="entry name" value="T3SS_PrgH/EprH-like"/>
</dbReference>
<dbReference type="Gene3D" id="3.30.70.1780">
    <property type="match status" value="1"/>
</dbReference>
<name>A0ABV0F971_9NEIS</name>
<keyword evidence="1" id="KW-0472">Membrane</keyword>
<dbReference type="NCBIfam" id="TIGR02554">
    <property type="entry name" value="PrgH"/>
    <property type="match status" value="1"/>
</dbReference>
<evidence type="ECO:0000313" key="2">
    <source>
        <dbReference type="EMBL" id="MEO2215499.1"/>
    </source>
</evidence>
<reference evidence="2 3" key="1">
    <citation type="submission" date="2024-05" db="EMBL/GenBank/DDBJ databases">
        <authorList>
            <person name="De Oliveira J.P."/>
            <person name="Noriler S.A."/>
            <person name="De Oliveira A.G."/>
            <person name="Sipoli D.S."/>
        </authorList>
    </citation>
    <scope>NUCLEOTIDE SEQUENCE [LARGE SCALE GENOMIC DNA]</scope>
    <source>
        <strain evidence="2 3">LABIM189</strain>
    </source>
</reference>
<evidence type="ECO:0000313" key="3">
    <source>
        <dbReference type="Proteomes" id="UP001455709"/>
    </source>
</evidence>
<organism evidence="2 3">
    <name type="scientific">Chromobacterium vaccinii</name>
    <dbReference type="NCBI Taxonomy" id="1108595"/>
    <lineage>
        <taxon>Bacteria</taxon>
        <taxon>Pseudomonadati</taxon>
        <taxon>Pseudomonadota</taxon>
        <taxon>Betaproteobacteria</taxon>
        <taxon>Neisseriales</taxon>
        <taxon>Chromobacteriaceae</taxon>
        <taxon>Chromobacterium</taxon>
    </lineage>
</organism>
<evidence type="ECO:0000256" key="1">
    <source>
        <dbReference type="SAM" id="Phobius"/>
    </source>
</evidence>
<dbReference type="Proteomes" id="UP001455709">
    <property type="component" value="Unassembled WGS sequence"/>
</dbReference>
<dbReference type="Pfam" id="PF09480">
    <property type="entry name" value="PrgH"/>
    <property type="match status" value="1"/>
</dbReference>
<dbReference type="EMBL" id="JBDOJC010000001">
    <property type="protein sequence ID" value="MEO2215499.1"/>
    <property type="molecule type" value="Genomic_DNA"/>
</dbReference>
<dbReference type="RefSeq" id="WP_347369295.1">
    <property type="nucleotide sequence ID" value="NZ_JBDOJC010000001.1"/>
</dbReference>
<dbReference type="Gene3D" id="3.30.300.170">
    <property type="match status" value="1"/>
</dbReference>
<keyword evidence="1" id="KW-0812">Transmembrane</keyword>
<keyword evidence="3" id="KW-1185">Reference proteome</keyword>
<accession>A0ABV0F971</accession>
<feature type="transmembrane region" description="Helical" evidence="1">
    <location>
        <begin position="144"/>
        <end position="166"/>
    </location>
</feature>
<dbReference type="Gene3D" id="2.60.200.20">
    <property type="match status" value="1"/>
</dbReference>